<keyword evidence="4" id="KW-1185">Reference proteome</keyword>
<organism evidence="3 4">
    <name type="scientific">Endozoicomonas gorgoniicola</name>
    <dbReference type="NCBI Taxonomy" id="1234144"/>
    <lineage>
        <taxon>Bacteria</taxon>
        <taxon>Pseudomonadati</taxon>
        <taxon>Pseudomonadota</taxon>
        <taxon>Gammaproteobacteria</taxon>
        <taxon>Oceanospirillales</taxon>
        <taxon>Endozoicomonadaceae</taxon>
        <taxon>Endozoicomonas</taxon>
    </lineage>
</organism>
<protein>
    <recommendedName>
        <fullName evidence="5">Portal protein</fullName>
    </recommendedName>
</protein>
<comment type="caution">
    <text evidence="3">The sequence shown here is derived from an EMBL/GenBank/DDBJ whole genome shotgun (WGS) entry which is preliminary data.</text>
</comment>
<evidence type="ECO:0000313" key="4">
    <source>
        <dbReference type="Proteomes" id="UP001209854"/>
    </source>
</evidence>
<dbReference type="Proteomes" id="UP001209854">
    <property type="component" value="Unassembled WGS sequence"/>
</dbReference>
<feature type="region of interest" description="Disordered" evidence="2">
    <location>
        <begin position="27"/>
        <end position="56"/>
    </location>
</feature>
<feature type="coiled-coil region" evidence="1">
    <location>
        <begin position="112"/>
        <end position="139"/>
    </location>
</feature>
<accession>A0ABT3N4F1</accession>
<dbReference type="Pfam" id="PF23899">
    <property type="entry name" value="SU10_portal"/>
    <property type="match status" value="1"/>
</dbReference>
<evidence type="ECO:0008006" key="5">
    <source>
        <dbReference type="Google" id="ProtNLM"/>
    </source>
</evidence>
<dbReference type="EMBL" id="JAPFCC010000002">
    <property type="protein sequence ID" value="MCW7556494.1"/>
    <property type="molecule type" value="Genomic_DNA"/>
</dbReference>
<sequence>MEQTLTEKQIEQLDHLGQELQKLCEDNASKRSSIEQRWLKDSRQKHGDYEPDLKTKLDQAGGSKLFRNETRPKCRVAKAQLARMLFPTDDRNYGIEPTPVPQTISDLQAVQQEALQQAMDEAKEAAKGMNRQIEDDLTEAEYYAKGRRVVSDAVDLGTGILKGPVVVNRTRKAWVTNEDGIHALQVVTEPRAGIERVSPWDYYPDMSATCKEDVEFEFERHRWTKRRLREFAKLNGVIQSSVKELLEQEARSTHSVQDHTAELREITGVDSVKSSSLYEVWEYHGPIKKADLEVCGCAFDEGDERDSLTEIQGIVWFAGGKVLKAVLHPQDTEDSPYSVFNWERDDSCIFGFGVPYQIRHPQTGVNAAWRMLFDNAGLSAGPQIVIDEDAIDPVDGDWRLAPRKVWKKKKNIAIDGNFRPFEVFNIDCNQSQIAAVLELASQAADEEGNIPLIAQGEQDQSMTKTHGGMALLANAAMTVFQDPVKNFDDCVIIPTIKRFYDFHMQYHSRPDIKGDFQVKARGSSVLLLKEVQSQALMSYLQLAGNDPEFRKRTDYSKLVPEVVKSMQVTASDILIDEEKVQENEQNAGQDPALMAAQMDMQMKQQDQQFRQQLEVQKLEQAKELEMYRIAASNDMKLAELEQKLGIEQTRVQAQRDIAALNGTLKQNEMNLKSETGSGI</sequence>
<evidence type="ECO:0000256" key="2">
    <source>
        <dbReference type="SAM" id="MobiDB-lite"/>
    </source>
</evidence>
<dbReference type="InterPro" id="IPR056909">
    <property type="entry name" value="SU10_portal"/>
</dbReference>
<dbReference type="RefSeq" id="WP_262568796.1">
    <property type="nucleotide sequence ID" value="NZ_CP103299.1"/>
</dbReference>
<proteinExistence type="predicted"/>
<evidence type="ECO:0000313" key="3">
    <source>
        <dbReference type="EMBL" id="MCW7556494.1"/>
    </source>
</evidence>
<evidence type="ECO:0000256" key="1">
    <source>
        <dbReference type="SAM" id="Coils"/>
    </source>
</evidence>
<gene>
    <name evidence="3" type="ORF">NX722_28430</name>
</gene>
<name>A0ABT3N4F1_9GAMM</name>
<keyword evidence="1" id="KW-0175">Coiled coil</keyword>
<reference evidence="3 4" key="1">
    <citation type="submission" date="2022-10" db="EMBL/GenBank/DDBJ databases">
        <title>High-quality genome sequences of two octocoral-associated bacteria, Endozoicomonas euniceicola EF212 and Endozoicomonas gorgoniicola PS125.</title>
        <authorList>
            <person name="Chiou Y.-J."/>
            <person name="Chen Y.-H."/>
        </authorList>
    </citation>
    <scope>NUCLEOTIDE SEQUENCE [LARGE SCALE GENOMIC DNA]</scope>
    <source>
        <strain evidence="3 4">PS125</strain>
    </source>
</reference>